<comment type="subunit">
    <text evidence="10">Heterooligomeric complex that forms two stacked rings.</text>
</comment>
<dbReference type="SUPFAM" id="SSF54849">
    <property type="entry name" value="GroEL-intermediate domain like"/>
    <property type="match status" value="1"/>
</dbReference>
<dbReference type="AlphaFoldDB" id="A0A078B868"/>
<evidence type="ECO:0000256" key="5">
    <source>
        <dbReference type="ARBA" id="ARBA00022741"/>
    </source>
</evidence>
<keyword evidence="6 9" id="KW-0067">ATP-binding</keyword>
<dbReference type="FunFam" id="3.50.7.10:FF:000006">
    <property type="entry name" value="T-complex protein 1 subunit eta"/>
    <property type="match status" value="1"/>
</dbReference>
<dbReference type="SUPFAM" id="SSF48592">
    <property type="entry name" value="GroEL equatorial domain-like"/>
    <property type="match status" value="1"/>
</dbReference>
<dbReference type="GO" id="GO:0051082">
    <property type="term" value="F:unfolded protein binding"/>
    <property type="evidence" value="ECO:0007669"/>
    <property type="project" value="InterPro"/>
</dbReference>
<dbReference type="NCBIfam" id="NF041082">
    <property type="entry name" value="thermosome_alpha"/>
    <property type="match status" value="1"/>
</dbReference>
<comment type="similarity">
    <text evidence="2 9">Belongs to the TCP-1 chaperonin family.</text>
</comment>
<evidence type="ECO:0000256" key="1">
    <source>
        <dbReference type="ARBA" id="ARBA00004496"/>
    </source>
</evidence>
<dbReference type="PROSITE" id="PS00995">
    <property type="entry name" value="TCP1_3"/>
    <property type="match status" value="1"/>
</dbReference>
<evidence type="ECO:0000256" key="3">
    <source>
        <dbReference type="ARBA" id="ARBA00011531"/>
    </source>
</evidence>
<dbReference type="Gene3D" id="1.10.560.10">
    <property type="entry name" value="GroEL-like equatorial domain"/>
    <property type="match status" value="1"/>
</dbReference>
<dbReference type="GO" id="GO:0140662">
    <property type="term" value="F:ATP-dependent protein folding chaperone"/>
    <property type="evidence" value="ECO:0007669"/>
    <property type="project" value="InterPro"/>
</dbReference>
<dbReference type="OMA" id="HRKGNTW"/>
<accession>A0A078B868</accession>
<evidence type="ECO:0000256" key="4">
    <source>
        <dbReference type="ARBA" id="ARBA00022490"/>
    </source>
</evidence>
<dbReference type="InterPro" id="IPR002194">
    <property type="entry name" value="Chaperonin_TCP-1_CS"/>
</dbReference>
<dbReference type="NCBIfam" id="NF041083">
    <property type="entry name" value="thermosome_beta"/>
    <property type="match status" value="1"/>
</dbReference>
<dbReference type="InterPro" id="IPR027410">
    <property type="entry name" value="TCP-1-like_intermed_sf"/>
</dbReference>
<dbReference type="GO" id="GO:0005832">
    <property type="term" value="C:chaperonin-containing T-complex"/>
    <property type="evidence" value="ECO:0007669"/>
    <property type="project" value="UniProtKB-ARBA"/>
</dbReference>
<dbReference type="InterPro" id="IPR027413">
    <property type="entry name" value="GROEL-like_equatorial_sf"/>
</dbReference>
<dbReference type="InterPro" id="IPR012720">
    <property type="entry name" value="Chap_CCT_eta"/>
</dbReference>
<organism evidence="12 13">
    <name type="scientific">Stylonychia lemnae</name>
    <name type="common">Ciliate</name>
    <dbReference type="NCBI Taxonomy" id="5949"/>
    <lineage>
        <taxon>Eukaryota</taxon>
        <taxon>Sar</taxon>
        <taxon>Alveolata</taxon>
        <taxon>Ciliophora</taxon>
        <taxon>Intramacronucleata</taxon>
        <taxon>Spirotrichea</taxon>
        <taxon>Stichotrichia</taxon>
        <taxon>Sporadotrichida</taxon>
        <taxon>Oxytrichidae</taxon>
        <taxon>Stylonychinae</taxon>
        <taxon>Stylonychia</taxon>
    </lineage>
</organism>
<keyword evidence="13" id="KW-1185">Reference proteome</keyword>
<dbReference type="Gene3D" id="3.30.260.10">
    <property type="entry name" value="TCP-1-like chaperonin intermediate domain"/>
    <property type="match status" value="1"/>
</dbReference>
<dbReference type="InterPro" id="IPR027409">
    <property type="entry name" value="GroEL-like_apical_dom_sf"/>
</dbReference>
<evidence type="ECO:0000256" key="2">
    <source>
        <dbReference type="ARBA" id="ARBA00008020"/>
    </source>
</evidence>
<evidence type="ECO:0000313" key="13">
    <source>
        <dbReference type="Proteomes" id="UP000039865"/>
    </source>
</evidence>
<comment type="function">
    <text evidence="8 10">Molecular chaperone; assists the folding of proteins upon ATP hydrolysis. Known to play a role, in vitro, in the folding of actin and tubulin.</text>
</comment>
<comment type="subcellular location">
    <subcellularLocation>
        <location evidence="1 10">Cytoplasm</location>
    </subcellularLocation>
</comment>
<evidence type="ECO:0000256" key="7">
    <source>
        <dbReference type="ARBA" id="ARBA00023186"/>
    </source>
</evidence>
<dbReference type="SUPFAM" id="SSF52029">
    <property type="entry name" value="GroEL apical domain-like"/>
    <property type="match status" value="1"/>
</dbReference>
<evidence type="ECO:0000256" key="10">
    <source>
        <dbReference type="RuleBase" id="RU365042"/>
    </source>
</evidence>
<dbReference type="EMBL" id="CCKQ01018625">
    <property type="protein sequence ID" value="CDW90599.1"/>
    <property type="molecule type" value="Genomic_DNA"/>
</dbReference>
<proteinExistence type="inferred from homology"/>
<evidence type="ECO:0000256" key="6">
    <source>
        <dbReference type="ARBA" id="ARBA00022840"/>
    </source>
</evidence>
<sequence>MVSCMTAKQSENPSIVILREGTEDSQGKPQIISNINACQSIVDVVKTTLGPRGMDKLIHQQRSVTISNDGATIIQLLDIVHPAAKTLVDIAKSQDNEVGDGTTSVVLFAGELLNQSKQFIEEGMHPSVIIKGYREAMTKSIDRIRECSIKIAEEEGRRDILKKCAQTSLNSKIISKYKEFFSEMVVQAVEILESDLDKSFIGIKKVTGGSVTDSFLVEGVAFKKTFSYAGFEQQPKKFVNPKICLLNLELELKSEKENAEIRLDSPEDYQKIVDAEWTLIYEKLEKIIASGSQVILSKLPIGDLATQYFADRGLFCAGRVPNDDLLRLAKSTGGVVQTTVNGLTDDVLGTCGVFEEKQLGNERYNFFTQCIGTKSCTIVLRGGADQYIEEAERSLNDAIMIVRRAVKANAVVAGGGAIEMELSRFLREYLRSISGKQQLVINGFAKALEIIPKTLAENSGMDSTDVLNKLRQKHTQDAEDGIWFGVDVINGRCANMYKEFVWEPELVRINVISAATEAACTILSVDQTIKNPKSEQQQAEAAGRLQGTSQQGRPRPQMGRGIRGRGGK</sequence>
<dbReference type="InterPro" id="IPR002423">
    <property type="entry name" value="Cpn60/GroEL/TCP-1"/>
</dbReference>
<keyword evidence="7 9" id="KW-0143">Chaperone</keyword>
<feature type="region of interest" description="Disordered" evidence="11">
    <location>
        <begin position="531"/>
        <end position="568"/>
    </location>
</feature>
<dbReference type="InterPro" id="IPR054827">
    <property type="entry name" value="thermosome_alpha"/>
</dbReference>
<evidence type="ECO:0000313" key="12">
    <source>
        <dbReference type="EMBL" id="CDW90599.1"/>
    </source>
</evidence>
<dbReference type="NCBIfam" id="TIGR02345">
    <property type="entry name" value="chap_CCT_eta"/>
    <property type="match status" value="1"/>
</dbReference>
<name>A0A078B868_STYLE</name>
<gene>
    <name evidence="12" type="primary">Contig9889.g10574</name>
    <name evidence="12" type="ORF">STYLEM_19744</name>
</gene>
<dbReference type="GO" id="GO:0016887">
    <property type="term" value="F:ATP hydrolysis activity"/>
    <property type="evidence" value="ECO:0007669"/>
    <property type="project" value="InterPro"/>
</dbReference>
<dbReference type="PROSITE" id="PS00750">
    <property type="entry name" value="TCP1_1"/>
    <property type="match status" value="1"/>
</dbReference>
<comment type="subunit">
    <text evidence="3">Heterooligomeric complex of about 850 to 900 kDa that forms two stacked rings, 12 to 16 nm in diameter.</text>
</comment>
<dbReference type="PRINTS" id="PR00304">
    <property type="entry name" value="TCOMPLEXTCP1"/>
</dbReference>
<dbReference type="PROSITE" id="PS00751">
    <property type="entry name" value="TCP1_2"/>
    <property type="match status" value="1"/>
</dbReference>
<keyword evidence="4 10" id="KW-0963">Cytoplasm</keyword>
<dbReference type="Pfam" id="PF00118">
    <property type="entry name" value="Cpn60_TCP1"/>
    <property type="match status" value="1"/>
</dbReference>
<evidence type="ECO:0000256" key="9">
    <source>
        <dbReference type="RuleBase" id="RU004187"/>
    </source>
</evidence>
<dbReference type="OrthoDB" id="1935484at2759"/>
<dbReference type="Proteomes" id="UP000039865">
    <property type="component" value="Unassembled WGS sequence"/>
</dbReference>
<keyword evidence="5 9" id="KW-0547">Nucleotide-binding</keyword>
<dbReference type="InterPro" id="IPR017998">
    <property type="entry name" value="Chaperone_TCP-1"/>
</dbReference>
<protein>
    <recommendedName>
        <fullName evidence="10">T-complex protein 1 subunit eta</fullName>
        <shortName evidence="10">TCP-1-eta</shortName>
    </recommendedName>
    <alternativeName>
        <fullName evidence="10">CCT-eta</fullName>
    </alternativeName>
</protein>
<dbReference type="InterPro" id="IPR053374">
    <property type="entry name" value="TCP-1_chaperonin"/>
</dbReference>
<dbReference type="InParanoid" id="A0A078B868"/>
<dbReference type="GO" id="GO:0005524">
    <property type="term" value="F:ATP binding"/>
    <property type="evidence" value="ECO:0007669"/>
    <property type="project" value="UniProtKB-KW"/>
</dbReference>
<evidence type="ECO:0000256" key="8">
    <source>
        <dbReference type="ARBA" id="ARBA00024677"/>
    </source>
</evidence>
<dbReference type="Gene3D" id="3.50.7.10">
    <property type="entry name" value="GroEL"/>
    <property type="match status" value="1"/>
</dbReference>
<dbReference type="PANTHER" id="PTHR11353">
    <property type="entry name" value="CHAPERONIN"/>
    <property type="match status" value="1"/>
</dbReference>
<dbReference type="FunCoup" id="A0A078B868">
    <property type="interactions" value="768"/>
</dbReference>
<dbReference type="CDD" id="cd03340">
    <property type="entry name" value="TCP1_eta"/>
    <property type="match status" value="1"/>
</dbReference>
<dbReference type="FunFam" id="1.10.560.10:FF:000017">
    <property type="entry name" value="T-complex protein 1 subunit eta"/>
    <property type="match status" value="1"/>
</dbReference>
<dbReference type="FunFam" id="3.30.260.10:FF:000022">
    <property type="entry name" value="T-complex protein 1 subunit eta"/>
    <property type="match status" value="1"/>
</dbReference>
<reference evidence="12 13" key="1">
    <citation type="submission" date="2014-06" db="EMBL/GenBank/DDBJ databases">
        <authorList>
            <person name="Swart Estienne"/>
        </authorList>
    </citation>
    <scope>NUCLEOTIDE SEQUENCE [LARGE SCALE GENOMIC DNA]</scope>
    <source>
        <strain evidence="12 13">130c</strain>
    </source>
</reference>
<evidence type="ECO:0000256" key="11">
    <source>
        <dbReference type="SAM" id="MobiDB-lite"/>
    </source>
</evidence>